<dbReference type="VEuPathDB" id="FungiDB:ASPBRDRAFT_669390"/>
<dbReference type="RefSeq" id="XP_067482612.1">
    <property type="nucleotide sequence ID" value="XM_067628813.1"/>
</dbReference>
<dbReference type="OMA" id="LMAICKK"/>
<gene>
    <name evidence="1" type="ORF">ASPBRDRAFT_669390</name>
</gene>
<evidence type="ECO:0000313" key="1">
    <source>
        <dbReference type="EMBL" id="OJJ75365.1"/>
    </source>
</evidence>
<reference evidence="2" key="1">
    <citation type="journal article" date="2017" name="Genome Biol.">
        <title>Comparative genomics reveals high biological diversity and specific adaptations in the industrially and medically important fungal genus Aspergillus.</title>
        <authorList>
            <person name="de Vries R.P."/>
            <person name="Riley R."/>
            <person name="Wiebenga A."/>
            <person name="Aguilar-Osorio G."/>
            <person name="Amillis S."/>
            <person name="Uchima C.A."/>
            <person name="Anderluh G."/>
            <person name="Asadollahi M."/>
            <person name="Askin M."/>
            <person name="Barry K."/>
            <person name="Battaglia E."/>
            <person name="Bayram O."/>
            <person name="Benocci T."/>
            <person name="Braus-Stromeyer S.A."/>
            <person name="Caldana C."/>
            <person name="Canovas D."/>
            <person name="Cerqueira G.C."/>
            <person name="Chen F."/>
            <person name="Chen W."/>
            <person name="Choi C."/>
            <person name="Clum A."/>
            <person name="Dos Santos R.A."/>
            <person name="Damasio A.R."/>
            <person name="Diallinas G."/>
            <person name="Emri T."/>
            <person name="Fekete E."/>
            <person name="Flipphi M."/>
            <person name="Freyberg S."/>
            <person name="Gallo A."/>
            <person name="Gournas C."/>
            <person name="Habgood R."/>
            <person name="Hainaut M."/>
            <person name="Harispe M.L."/>
            <person name="Henrissat B."/>
            <person name="Hilden K.S."/>
            <person name="Hope R."/>
            <person name="Hossain A."/>
            <person name="Karabika E."/>
            <person name="Karaffa L."/>
            <person name="Karanyi Z."/>
            <person name="Krasevec N."/>
            <person name="Kuo A."/>
            <person name="Kusch H."/>
            <person name="LaButti K."/>
            <person name="Lagendijk E.L."/>
            <person name="Lapidus A."/>
            <person name="Levasseur A."/>
            <person name="Lindquist E."/>
            <person name="Lipzen A."/>
            <person name="Logrieco A.F."/>
            <person name="MacCabe A."/>
            <person name="Maekelae M.R."/>
            <person name="Malavazi I."/>
            <person name="Melin P."/>
            <person name="Meyer V."/>
            <person name="Mielnichuk N."/>
            <person name="Miskei M."/>
            <person name="Molnar A.P."/>
            <person name="Mule G."/>
            <person name="Ngan C.Y."/>
            <person name="Orejas M."/>
            <person name="Orosz E."/>
            <person name="Ouedraogo J.P."/>
            <person name="Overkamp K.M."/>
            <person name="Park H.-S."/>
            <person name="Perrone G."/>
            <person name="Piumi F."/>
            <person name="Punt P.J."/>
            <person name="Ram A.F."/>
            <person name="Ramon A."/>
            <person name="Rauscher S."/>
            <person name="Record E."/>
            <person name="Riano-Pachon D.M."/>
            <person name="Robert V."/>
            <person name="Roehrig J."/>
            <person name="Ruller R."/>
            <person name="Salamov A."/>
            <person name="Salih N.S."/>
            <person name="Samson R.A."/>
            <person name="Sandor E."/>
            <person name="Sanguinetti M."/>
            <person name="Schuetze T."/>
            <person name="Sepcic K."/>
            <person name="Shelest E."/>
            <person name="Sherlock G."/>
            <person name="Sophianopoulou V."/>
            <person name="Squina F.M."/>
            <person name="Sun H."/>
            <person name="Susca A."/>
            <person name="Todd R.B."/>
            <person name="Tsang A."/>
            <person name="Unkles S.E."/>
            <person name="van de Wiele N."/>
            <person name="van Rossen-Uffink D."/>
            <person name="Oliveira J.V."/>
            <person name="Vesth T.C."/>
            <person name="Visser J."/>
            <person name="Yu J.-H."/>
            <person name="Zhou M."/>
            <person name="Andersen M.R."/>
            <person name="Archer D.B."/>
            <person name="Baker S.E."/>
            <person name="Benoit I."/>
            <person name="Brakhage A.A."/>
            <person name="Braus G.H."/>
            <person name="Fischer R."/>
            <person name="Frisvad J.C."/>
            <person name="Goldman G.H."/>
            <person name="Houbraken J."/>
            <person name="Oakley B."/>
            <person name="Pocsi I."/>
            <person name="Scazzocchio C."/>
            <person name="Seiboth B."/>
            <person name="vanKuyk P.A."/>
            <person name="Wortman J."/>
            <person name="Dyer P.S."/>
            <person name="Grigoriev I.V."/>
        </authorList>
    </citation>
    <scope>NUCLEOTIDE SEQUENCE [LARGE SCALE GENOMIC DNA]</scope>
    <source>
        <strain evidence="2">CBS 101740 / IMI 381727 / IBT 21946</strain>
    </source>
</reference>
<dbReference type="OrthoDB" id="3508621at2759"/>
<dbReference type="EMBL" id="KV878681">
    <property type="protein sequence ID" value="OJJ75365.1"/>
    <property type="molecule type" value="Genomic_DNA"/>
</dbReference>
<dbReference type="STRING" id="767769.A0A1L9UUI7"/>
<name>A0A1L9UUI7_ASPBC</name>
<dbReference type="Proteomes" id="UP000184499">
    <property type="component" value="Unassembled WGS sequence"/>
</dbReference>
<accession>A0A1L9UUI7</accession>
<dbReference type="GeneID" id="93581301"/>
<protein>
    <submittedName>
        <fullName evidence="1">Uncharacterized protein</fullName>
    </submittedName>
</protein>
<keyword evidence="2" id="KW-1185">Reference proteome</keyword>
<sequence>MANDILPESEREWKAIAKKNKVKKQSLRMNLRLYPASSVSYKQYLLFRTILPPITPPCQLDPQTLGIGHLMEQAKQILSDRKFTDYIVNATALQTQPNRAWEGNELFRLAANYQQQVIRDESLIGIDPGYIFPVVRLSCLSFLQSMAILAPQSAGSMWRLSRRTLTADFSTPQRSRRFVARAVGELVKTSSDRILALFDCKGSWRDSSAADMEEVAKMVAWVKQYPGGPGADQRVLVSKFGTEFYISVFQYDQGWLRYLNAPQGPMFVTSRGDI</sequence>
<organism evidence="1 2">
    <name type="scientific">Aspergillus brasiliensis (strain CBS 101740 / IMI 381727 / IBT 21946)</name>
    <dbReference type="NCBI Taxonomy" id="767769"/>
    <lineage>
        <taxon>Eukaryota</taxon>
        <taxon>Fungi</taxon>
        <taxon>Dikarya</taxon>
        <taxon>Ascomycota</taxon>
        <taxon>Pezizomycotina</taxon>
        <taxon>Eurotiomycetes</taxon>
        <taxon>Eurotiomycetidae</taxon>
        <taxon>Eurotiales</taxon>
        <taxon>Aspergillaceae</taxon>
        <taxon>Aspergillus</taxon>
        <taxon>Aspergillus subgen. Circumdati</taxon>
    </lineage>
</organism>
<evidence type="ECO:0000313" key="2">
    <source>
        <dbReference type="Proteomes" id="UP000184499"/>
    </source>
</evidence>
<proteinExistence type="predicted"/>
<dbReference type="AlphaFoldDB" id="A0A1L9UUI7"/>